<dbReference type="Proteomes" id="UP000256862">
    <property type="component" value="Chromosome CO2235"/>
</dbReference>
<dbReference type="Proteomes" id="UP000623307">
    <property type="component" value="Chromosome 2"/>
</dbReference>
<keyword evidence="4" id="KW-1185">Reference proteome</keyword>
<protein>
    <submittedName>
        <fullName evidence="2">Type IV pilus modification protein PilV</fullName>
    </submittedName>
</protein>
<gene>
    <name evidence="2" type="primary">pilV</name>
    <name evidence="3" type="ORF">CO2235_200031</name>
    <name evidence="2" type="ORF">JTE92_25625</name>
</gene>
<dbReference type="EMBL" id="CP069812">
    <property type="protein sequence ID" value="QRQ93458.1"/>
    <property type="molecule type" value="Genomic_DNA"/>
</dbReference>
<accession>A0A375G5E0</accession>
<dbReference type="AlphaFoldDB" id="A0A375G5E0"/>
<sequence>MQLNRSAVRQRGASLIEVLITMVLVAIVLIGMMSLQAASLRYRSGASARYTIVDAATDLSERIRANASGLAEGVPEGANAYLDALAVQPPAAPARDCSRVACDGAEYAAWDVSQWWRALSAQLPGAGVAAWTSPAVAAPAGTVPAGFVSYRLELYWKDPASNIAAVDCSAAANAYFATLAGFDTRGVTCATVTLRP</sequence>
<dbReference type="InterPro" id="IPR012902">
    <property type="entry name" value="N_methyl_site"/>
</dbReference>
<reference evidence="2 4" key="2">
    <citation type="submission" date="2021-02" db="EMBL/GenBank/DDBJ databases">
        <title>Complete Genome Sequence of Cupriavidus oxalaticus Strain Ox1, a Soil Oxalate-Degrading Species.</title>
        <authorList>
            <person name="Palmieri F."/>
            <person name="Udriet P."/>
            <person name="Deuasquier M."/>
            <person name="Beaudoing E."/>
            <person name="Johnson S.L."/>
            <person name="Davenport K.W."/>
            <person name="Chain P.S."/>
            <person name="Bindschedler S."/>
            <person name="Junier P."/>
        </authorList>
    </citation>
    <scope>NUCLEOTIDE SEQUENCE [LARGE SCALE GENOMIC DNA]</scope>
    <source>
        <strain evidence="2 4">Ox1</strain>
    </source>
</reference>
<evidence type="ECO:0000313" key="4">
    <source>
        <dbReference type="Proteomes" id="UP000623307"/>
    </source>
</evidence>
<dbReference type="InterPro" id="IPR013362">
    <property type="entry name" value="Pilus_4_PilV"/>
</dbReference>
<feature type="transmembrane region" description="Helical" evidence="1">
    <location>
        <begin position="12"/>
        <end position="35"/>
    </location>
</feature>
<evidence type="ECO:0000313" key="3">
    <source>
        <dbReference type="EMBL" id="SPC14175.1"/>
    </source>
</evidence>
<dbReference type="EMBL" id="OGUS01000121">
    <property type="protein sequence ID" value="SPC14175.1"/>
    <property type="molecule type" value="Genomic_DNA"/>
</dbReference>
<evidence type="ECO:0000313" key="2">
    <source>
        <dbReference type="EMBL" id="QRQ93458.1"/>
    </source>
</evidence>
<dbReference type="OrthoDB" id="8547299at2"/>
<evidence type="ECO:0000256" key="1">
    <source>
        <dbReference type="SAM" id="Phobius"/>
    </source>
</evidence>
<keyword evidence="1" id="KW-0812">Transmembrane</keyword>
<keyword evidence="1" id="KW-1133">Transmembrane helix</keyword>
<organism evidence="3">
    <name type="scientific">Cupriavidus oxalaticus</name>
    <dbReference type="NCBI Taxonomy" id="96344"/>
    <lineage>
        <taxon>Bacteria</taxon>
        <taxon>Pseudomonadati</taxon>
        <taxon>Pseudomonadota</taxon>
        <taxon>Betaproteobacteria</taxon>
        <taxon>Burkholderiales</taxon>
        <taxon>Burkholderiaceae</taxon>
        <taxon>Cupriavidus</taxon>
    </lineage>
</organism>
<reference evidence="3" key="1">
    <citation type="submission" date="2018-01" db="EMBL/GenBank/DDBJ databases">
        <authorList>
            <person name="Clerissi C."/>
        </authorList>
    </citation>
    <scope>NUCLEOTIDE SEQUENCE</scope>
    <source>
        <strain evidence="3">Cupriavidus oxalaticus LMG 2235</strain>
    </source>
</reference>
<dbReference type="GeneID" id="303492953"/>
<keyword evidence="1" id="KW-0472">Membrane</keyword>
<dbReference type="Pfam" id="PF07963">
    <property type="entry name" value="N_methyl"/>
    <property type="match status" value="1"/>
</dbReference>
<proteinExistence type="predicted"/>
<name>A0A375G5E0_9BURK</name>
<dbReference type="RefSeq" id="WP_063240498.1">
    <property type="nucleotide sequence ID" value="NZ_CP069810.1"/>
</dbReference>
<dbReference type="NCBIfam" id="TIGR02523">
    <property type="entry name" value="type_IV_pilV"/>
    <property type="match status" value="1"/>
</dbReference>